<evidence type="ECO:0000313" key="2">
    <source>
        <dbReference type="Proteomes" id="UP000199111"/>
    </source>
</evidence>
<protein>
    <recommendedName>
        <fullName evidence="3">Transposase</fullName>
    </recommendedName>
</protein>
<proteinExistence type="predicted"/>
<feature type="non-terminal residue" evidence="1">
    <location>
        <position position="87"/>
    </location>
</feature>
<keyword evidence="2" id="KW-1185">Reference proteome</keyword>
<evidence type="ECO:0008006" key="3">
    <source>
        <dbReference type="Google" id="ProtNLM"/>
    </source>
</evidence>
<evidence type="ECO:0000313" key="1">
    <source>
        <dbReference type="EMBL" id="SFK82170.1"/>
    </source>
</evidence>
<dbReference type="AlphaFoldDB" id="A0A1I4CNE6"/>
<name>A0A1I4CNE6_9ACTN</name>
<organism evidence="1 2">
    <name type="scientific">Streptosporangium canum</name>
    <dbReference type="NCBI Taxonomy" id="324952"/>
    <lineage>
        <taxon>Bacteria</taxon>
        <taxon>Bacillati</taxon>
        <taxon>Actinomycetota</taxon>
        <taxon>Actinomycetes</taxon>
        <taxon>Streptosporangiales</taxon>
        <taxon>Streptosporangiaceae</taxon>
        <taxon>Streptosporangium</taxon>
    </lineage>
</organism>
<accession>A0A1I4CNE6</accession>
<dbReference type="Proteomes" id="UP000199111">
    <property type="component" value="Unassembled WGS sequence"/>
</dbReference>
<sequence>MKLVVQVRLLPTPEQAAALEATLRAVNDAATWVAALAHHQRVFRNYDLRKHAYGQIKDNYGLAAQAAQHVIKKVTDAYATLHANLRN</sequence>
<gene>
    <name evidence="1" type="ORF">SAMN05216275_13677</name>
</gene>
<reference evidence="2" key="1">
    <citation type="submission" date="2016-10" db="EMBL/GenBank/DDBJ databases">
        <authorList>
            <person name="Varghese N."/>
            <person name="Submissions S."/>
        </authorList>
    </citation>
    <scope>NUCLEOTIDE SEQUENCE [LARGE SCALE GENOMIC DNA]</scope>
    <source>
        <strain evidence="2">CGMCC 4.2126</strain>
    </source>
</reference>
<dbReference type="EMBL" id="FOQY01000036">
    <property type="protein sequence ID" value="SFK82170.1"/>
    <property type="molecule type" value="Genomic_DNA"/>
</dbReference>